<organism evidence="3 4">
    <name type="scientific">Rhynchospora pubera</name>
    <dbReference type="NCBI Taxonomy" id="906938"/>
    <lineage>
        <taxon>Eukaryota</taxon>
        <taxon>Viridiplantae</taxon>
        <taxon>Streptophyta</taxon>
        <taxon>Embryophyta</taxon>
        <taxon>Tracheophyta</taxon>
        <taxon>Spermatophyta</taxon>
        <taxon>Magnoliopsida</taxon>
        <taxon>Liliopsida</taxon>
        <taxon>Poales</taxon>
        <taxon>Cyperaceae</taxon>
        <taxon>Cyperoideae</taxon>
        <taxon>Rhynchosporeae</taxon>
        <taxon>Rhynchospora</taxon>
    </lineage>
</organism>
<dbReference type="InterPro" id="IPR005174">
    <property type="entry name" value="KIB1-4_b-propeller"/>
</dbReference>
<comment type="caution">
    <text evidence="3">The sequence shown here is derived from an EMBL/GenBank/DDBJ whole genome shotgun (WGS) entry which is preliminary data.</text>
</comment>
<dbReference type="Proteomes" id="UP001140206">
    <property type="component" value="Chromosome 5"/>
</dbReference>
<dbReference type="EMBL" id="JAMFTS010005826">
    <property type="protein sequence ID" value="KAJ4733044.1"/>
    <property type="molecule type" value="Genomic_DNA"/>
</dbReference>
<proteinExistence type="predicted"/>
<evidence type="ECO:0000313" key="3">
    <source>
        <dbReference type="EMBL" id="KAJ4753889.1"/>
    </source>
</evidence>
<dbReference type="PANTHER" id="PTHR44259:SF114">
    <property type="entry name" value="OS06G0707300 PROTEIN"/>
    <property type="match status" value="1"/>
</dbReference>
<protein>
    <submittedName>
        <fullName evidence="3">F-box protein skip23</fullName>
    </submittedName>
</protein>
<dbReference type="PANTHER" id="PTHR44259">
    <property type="entry name" value="OS07G0183000 PROTEIN-RELATED"/>
    <property type="match status" value="1"/>
</dbReference>
<name>A0AAV8CEG2_9POAL</name>
<dbReference type="EMBL" id="JAMFTS010000005">
    <property type="protein sequence ID" value="KAJ4753889.1"/>
    <property type="molecule type" value="Genomic_DNA"/>
</dbReference>
<evidence type="ECO:0000313" key="2">
    <source>
        <dbReference type="EMBL" id="KAJ4733044.1"/>
    </source>
</evidence>
<accession>A0AAV8CEG2</accession>
<reference evidence="3" key="1">
    <citation type="submission" date="2022-08" db="EMBL/GenBank/DDBJ databases">
        <authorList>
            <person name="Marques A."/>
        </authorList>
    </citation>
    <scope>NUCLEOTIDE SEQUENCE</scope>
    <source>
        <strain evidence="3">RhyPub2mFocal</strain>
        <tissue evidence="3">Leaves</tissue>
    </source>
</reference>
<keyword evidence="4" id="KW-1185">Reference proteome</keyword>
<sequence length="362" mass="42503">MERQRFKRDWAGLPPELVSIIGEKVTTNTEYTRFRSVCKAWRRALSPCLRHLPRQAPWLMVPINVLGKEGYENIAELVFYDLFQSKTHRFRLPYINGKHICGCSHGWLILEHDHKVSLFNPITQISIYLPSFEAPPTHLNQIFLVEKAILSCNPYEDGCIVVVGLKFPNTHLPTHKKLRFCRIGDTHWIGLEMLHEPGKLLDFTCHKKFVYTISKKGEVSGYDTQDQSVRTIPSKVKYRESYGRYSPFRDEISLLEGDSESNEPLVLKYTLKDDKSERIKIAVYKWFDDRQNWYQVRNIGKRVIFFNEEHSINLQVEEGPERKKENELYNYVARYVGKEFAFAGINRVYFRSGWLFCKNLAP</sequence>
<evidence type="ECO:0000259" key="1">
    <source>
        <dbReference type="Pfam" id="PF03478"/>
    </source>
</evidence>
<dbReference type="AlphaFoldDB" id="A0AAV8CEG2"/>
<dbReference type="Pfam" id="PF03478">
    <property type="entry name" value="Beta-prop_KIB1-4"/>
    <property type="match status" value="1"/>
</dbReference>
<feature type="domain" description="KIB1-4 beta-propeller" evidence="1">
    <location>
        <begin position="79"/>
        <end position="329"/>
    </location>
</feature>
<gene>
    <name evidence="2" type="ORF">LUZ62_004006</name>
    <name evidence="3" type="ORF">LUZ62_088294</name>
</gene>
<dbReference type="InterPro" id="IPR050942">
    <property type="entry name" value="F-box_BR-signaling"/>
</dbReference>
<evidence type="ECO:0000313" key="4">
    <source>
        <dbReference type="Proteomes" id="UP001140206"/>
    </source>
</evidence>